<evidence type="ECO:0000256" key="1">
    <source>
        <dbReference type="SAM" id="Phobius"/>
    </source>
</evidence>
<protein>
    <recommendedName>
        <fullName evidence="4">ABC transporter permease</fullName>
    </recommendedName>
</protein>
<keyword evidence="3" id="KW-1185">Reference proteome</keyword>
<feature type="transmembrane region" description="Helical" evidence="1">
    <location>
        <begin position="174"/>
        <end position="196"/>
    </location>
</feature>
<name>A0ABW0BKK8_9ACTN</name>
<gene>
    <name evidence="2" type="ORF">ACFPGP_14195</name>
</gene>
<evidence type="ECO:0000313" key="2">
    <source>
        <dbReference type="EMBL" id="MFC5177829.1"/>
    </source>
</evidence>
<feature type="transmembrane region" description="Helical" evidence="1">
    <location>
        <begin position="30"/>
        <end position="48"/>
    </location>
</feature>
<comment type="caution">
    <text evidence="2">The sequence shown here is derived from an EMBL/GenBank/DDBJ whole genome shotgun (WGS) entry which is preliminary data.</text>
</comment>
<evidence type="ECO:0000313" key="3">
    <source>
        <dbReference type="Proteomes" id="UP001596087"/>
    </source>
</evidence>
<organism evidence="2 3">
    <name type="scientific">Nocardioides taihuensis</name>
    <dbReference type="NCBI Taxonomy" id="1835606"/>
    <lineage>
        <taxon>Bacteria</taxon>
        <taxon>Bacillati</taxon>
        <taxon>Actinomycetota</taxon>
        <taxon>Actinomycetes</taxon>
        <taxon>Propionibacteriales</taxon>
        <taxon>Nocardioidaceae</taxon>
        <taxon>Nocardioides</taxon>
    </lineage>
</organism>
<feature type="transmembrane region" description="Helical" evidence="1">
    <location>
        <begin position="144"/>
        <end position="167"/>
    </location>
</feature>
<reference evidence="3" key="1">
    <citation type="journal article" date="2019" name="Int. J. Syst. Evol. Microbiol.">
        <title>The Global Catalogue of Microorganisms (GCM) 10K type strain sequencing project: providing services to taxonomists for standard genome sequencing and annotation.</title>
        <authorList>
            <consortium name="The Broad Institute Genomics Platform"/>
            <consortium name="The Broad Institute Genome Sequencing Center for Infectious Disease"/>
            <person name="Wu L."/>
            <person name="Ma J."/>
        </authorList>
    </citation>
    <scope>NUCLEOTIDE SEQUENCE [LARGE SCALE GENOMIC DNA]</scope>
    <source>
        <strain evidence="3">DFY41</strain>
    </source>
</reference>
<sequence>MTSLDLPTSGSADVRAMAGIEARRLARHPAFVIGVVLAFLALGLSFGLNDNPAVTDLLSGLVIGAFFIGLSSLVATARLARSTESAEEAVGTAPGSQARRTTALALACLVPFAAGVVWCVVYLALIAQQDTTPQEWWFATMPDWQVWCLVVGLGPVSCLGGALLGVVSGRWLHFPGATAVVIVGLAAFEMVLQGVAGEGPHSWVRLFVPWASFHTGTNPDGTATLLQGNPAFYLGYQLCLCAAAWLVAVWRDTTARTPRLRNAIIAVTLVGLCSLGLAMTTGPDHNQTSDPVPWKVDEGA</sequence>
<evidence type="ECO:0008006" key="4">
    <source>
        <dbReference type="Google" id="ProtNLM"/>
    </source>
</evidence>
<dbReference type="Proteomes" id="UP001596087">
    <property type="component" value="Unassembled WGS sequence"/>
</dbReference>
<feature type="transmembrane region" description="Helical" evidence="1">
    <location>
        <begin position="101"/>
        <end position="124"/>
    </location>
</feature>
<feature type="transmembrane region" description="Helical" evidence="1">
    <location>
        <begin position="231"/>
        <end position="250"/>
    </location>
</feature>
<keyword evidence="1" id="KW-1133">Transmembrane helix</keyword>
<feature type="transmembrane region" description="Helical" evidence="1">
    <location>
        <begin position="60"/>
        <end position="80"/>
    </location>
</feature>
<dbReference type="RefSeq" id="WP_378591203.1">
    <property type="nucleotide sequence ID" value="NZ_JBHSKD010000018.1"/>
</dbReference>
<accession>A0ABW0BKK8</accession>
<dbReference type="EMBL" id="JBHSKD010000018">
    <property type="protein sequence ID" value="MFC5177829.1"/>
    <property type="molecule type" value="Genomic_DNA"/>
</dbReference>
<keyword evidence="1" id="KW-0812">Transmembrane</keyword>
<keyword evidence="1" id="KW-0472">Membrane</keyword>
<proteinExistence type="predicted"/>
<feature type="transmembrane region" description="Helical" evidence="1">
    <location>
        <begin position="262"/>
        <end position="281"/>
    </location>
</feature>